<organism evidence="2 3">
    <name type="scientific">Macrococcus bovicus</name>
    <dbReference type="NCBI Taxonomy" id="69968"/>
    <lineage>
        <taxon>Bacteria</taxon>
        <taxon>Bacillati</taxon>
        <taxon>Bacillota</taxon>
        <taxon>Bacilli</taxon>
        <taxon>Bacillales</taxon>
        <taxon>Staphylococcaceae</taxon>
        <taxon>Macrococcus</taxon>
    </lineage>
</organism>
<sequence length="201" mass="23427">MTHINGITKTPKGKQLSRDERIIIQSLLNENYSNRQNARKLGRAPQTINNEVKRGSYTRKNQQVQNNKTYTYYQSVYSPDLALDRYYENRIRSGRRPLAITGNPFVEWADELMIHQGLSPAAVIMKAKASRQFAEELIPCVKTLYNWIDQKLIRTRNINLLMKLRLKPRKPKGFTRINRKVLGESIEFRPEVVDAHTTFGH</sequence>
<evidence type="ECO:0000313" key="3">
    <source>
        <dbReference type="Proteomes" id="UP000294843"/>
    </source>
</evidence>
<evidence type="ECO:0000313" key="2">
    <source>
        <dbReference type="EMBL" id="TDM13678.1"/>
    </source>
</evidence>
<dbReference type="AlphaFoldDB" id="A0A4R6BYP9"/>
<dbReference type="PANTHER" id="PTHR10948:SF23">
    <property type="entry name" value="TRANSPOSASE INSI FOR INSERTION SEQUENCE ELEMENT IS30A-RELATED"/>
    <property type="match status" value="1"/>
</dbReference>
<dbReference type="GO" id="GO:0004803">
    <property type="term" value="F:transposase activity"/>
    <property type="evidence" value="ECO:0007669"/>
    <property type="project" value="TreeGrafter"/>
</dbReference>
<dbReference type="Gene3D" id="1.10.10.60">
    <property type="entry name" value="Homeodomain-like"/>
    <property type="match status" value="1"/>
</dbReference>
<comment type="caution">
    <text evidence="2">The sequence shown here is derived from an EMBL/GenBank/DDBJ whole genome shotgun (WGS) entry which is preliminary data.</text>
</comment>
<dbReference type="PANTHER" id="PTHR10948">
    <property type="entry name" value="TRANSPOSASE"/>
    <property type="match status" value="1"/>
</dbReference>
<dbReference type="GO" id="GO:0005829">
    <property type="term" value="C:cytosol"/>
    <property type="evidence" value="ECO:0007669"/>
    <property type="project" value="TreeGrafter"/>
</dbReference>
<dbReference type="InterPro" id="IPR051917">
    <property type="entry name" value="Transposase-Integrase"/>
</dbReference>
<name>A0A4R6BYP9_9STAP</name>
<dbReference type="Pfam" id="PF13936">
    <property type="entry name" value="HTH_38"/>
    <property type="match status" value="1"/>
</dbReference>
<proteinExistence type="predicted"/>
<dbReference type="InterPro" id="IPR025246">
    <property type="entry name" value="IS30-like_HTH"/>
</dbReference>
<feature type="domain" description="Transposase IS30-like HTH" evidence="1">
    <location>
        <begin position="12"/>
        <end position="55"/>
    </location>
</feature>
<dbReference type="OrthoDB" id="9776104at2"/>
<dbReference type="EMBL" id="SCWF01000008">
    <property type="protein sequence ID" value="TDM13678.1"/>
    <property type="molecule type" value="Genomic_DNA"/>
</dbReference>
<gene>
    <name evidence="2" type="ORF">ERX55_07740</name>
</gene>
<evidence type="ECO:0000259" key="1">
    <source>
        <dbReference type="Pfam" id="PF13936"/>
    </source>
</evidence>
<dbReference type="GO" id="GO:0032196">
    <property type="term" value="P:transposition"/>
    <property type="evidence" value="ECO:0007669"/>
    <property type="project" value="TreeGrafter"/>
</dbReference>
<dbReference type="Proteomes" id="UP000294843">
    <property type="component" value="Unassembled WGS sequence"/>
</dbReference>
<reference evidence="2 3" key="1">
    <citation type="submission" date="2019-01" db="EMBL/GenBank/DDBJ databases">
        <title>Draft genome sequences of the type strains of six Macrococcus species.</title>
        <authorList>
            <person name="Mazhar S."/>
            <person name="Altermann E."/>
            <person name="Hill C."/>
            <person name="Mcauliffe O."/>
        </authorList>
    </citation>
    <scope>NUCLEOTIDE SEQUENCE [LARGE SCALE GENOMIC DNA]</scope>
    <source>
        <strain evidence="2 3">ATCC 51825</strain>
    </source>
</reference>
<keyword evidence="3" id="KW-1185">Reference proteome</keyword>
<protein>
    <submittedName>
        <fullName evidence="2">IS30 family transposase</fullName>
    </submittedName>
</protein>
<accession>A0A4R6BYP9</accession>